<feature type="region of interest" description="Disordered" evidence="2">
    <location>
        <begin position="181"/>
        <end position="200"/>
    </location>
</feature>
<dbReference type="InterPro" id="IPR049492">
    <property type="entry name" value="BD-FAE-like_dom"/>
</dbReference>
<dbReference type="PANTHER" id="PTHR48081">
    <property type="entry name" value="AB HYDROLASE SUPERFAMILY PROTEIN C4A8.06C"/>
    <property type="match status" value="1"/>
</dbReference>
<dbReference type="InterPro" id="IPR029058">
    <property type="entry name" value="AB_hydrolase_fold"/>
</dbReference>
<feature type="domain" description="BD-FAE-like" evidence="3">
    <location>
        <begin position="45"/>
        <end position="230"/>
    </location>
</feature>
<dbReference type="Gene3D" id="3.40.50.1820">
    <property type="entry name" value="alpha/beta hydrolase"/>
    <property type="match status" value="1"/>
</dbReference>
<name>A0ABV6C1E3_9ACTN</name>
<keyword evidence="5" id="KW-1185">Reference proteome</keyword>
<proteinExistence type="predicted"/>
<comment type="caution">
    <text evidence="4">The sequence shown here is derived from an EMBL/GenBank/DDBJ whole genome shotgun (WGS) entry which is preliminary data.</text>
</comment>
<protein>
    <submittedName>
        <fullName evidence="4">Alpha/beta hydrolase</fullName>
    </submittedName>
</protein>
<evidence type="ECO:0000313" key="4">
    <source>
        <dbReference type="EMBL" id="MFC0081515.1"/>
    </source>
</evidence>
<dbReference type="SUPFAM" id="SSF53474">
    <property type="entry name" value="alpha/beta-Hydrolases"/>
    <property type="match status" value="1"/>
</dbReference>
<dbReference type="EMBL" id="JBHLYQ010000034">
    <property type="protein sequence ID" value="MFC0081515.1"/>
    <property type="molecule type" value="Genomic_DNA"/>
</dbReference>
<evidence type="ECO:0000256" key="2">
    <source>
        <dbReference type="SAM" id="MobiDB-lite"/>
    </source>
</evidence>
<evidence type="ECO:0000256" key="1">
    <source>
        <dbReference type="ARBA" id="ARBA00022801"/>
    </source>
</evidence>
<dbReference type="InterPro" id="IPR050300">
    <property type="entry name" value="GDXG_lipolytic_enzyme"/>
</dbReference>
<gene>
    <name evidence="4" type="ORF">ACFFRE_05055</name>
</gene>
<reference evidence="4 5" key="1">
    <citation type="submission" date="2024-09" db="EMBL/GenBank/DDBJ databases">
        <authorList>
            <person name="Sun Q."/>
            <person name="Mori K."/>
        </authorList>
    </citation>
    <scope>NUCLEOTIDE SEQUENCE [LARGE SCALE GENOMIC DNA]</scope>
    <source>
        <strain evidence="4 5">JCM 15389</strain>
    </source>
</reference>
<organism evidence="4 5">
    <name type="scientific">Aciditerrimonas ferrireducens</name>
    <dbReference type="NCBI Taxonomy" id="667306"/>
    <lineage>
        <taxon>Bacteria</taxon>
        <taxon>Bacillati</taxon>
        <taxon>Actinomycetota</taxon>
        <taxon>Acidimicrobiia</taxon>
        <taxon>Acidimicrobiales</taxon>
        <taxon>Acidimicrobiaceae</taxon>
        <taxon>Aciditerrimonas</taxon>
    </lineage>
</organism>
<dbReference type="Proteomes" id="UP001589788">
    <property type="component" value="Unassembled WGS sequence"/>
</dbReference>
<dbReference type="Pfam" id="PF20434">
    <property type="entry name" value="BD-FAE"/>
    <property type="match status" value="1"/>
</dbReference>
<sequence length="278" mass="28964">MGRAGLGRHWRRRGSRWHLAYGPSRSQVGDLWLPDEPGVQRAAGERRPPAVVVLFHGGYWRMPYGRRLMVPLARGLVRHGLAVWNVEYRRVGLGGGGGGWPATVDDAARAVDALAARAEVDGERVVLVGHSAGGQLALWVAGRHRLPAGAGGATSAGQVPAVGIRGVVALAPVTDLRGTASGPVRSFLGPDPTGSRAEAASPRGLLPLGVPQVVVHGAVDEVVPVAASRAYVAAAREAGDDARLVDVPGVGHRGVILPRGPAWEALVGAVRTWCVAHR</sequence>
<keyword evidence="1 4" id="KW-0378">Hydrolase</keyword>
<evidence type="ECO:0000259" key="3">
    <source>
        <dbReference type="Pfam" id="PF20434"/>
    </source>
</evidence>
<accession>A0ABV6C1E3</accession>
<evidence type="ECO:0000313" key="5">
    <source>
        <dbReference type="Proteomes" id="UP001589788"/>
    </source>
</evidence>
<dbReference type="RefSeq" id="WP_377788771.1">
    <property type="nucleotide sequence ID" value="NZ_JBHLYQ010000034.1"/>
</dbReference>
<dbReference type="GO" id="GO:0016787">
    <property type="term" value="F:hydrolase activity"/>
    <property type="evidence" value="ECO:0007669"/>
    <property type="project" value="UniProtKB-KW"/>
</dbReference>